<dbReference type="GO" id="GO:0031217">
    <property type="term" value="F:glucan 1,4-beta-glucosidase activity"/>
    <property type="evidence" value="ECO:0007669"/>
    <property type="project" value="UniProtKB-EC"/>
</dbReference>
<reference evidence="4" key="1">
    <citation type="submission" date="2019-08" db="EMBL/GenBank/DDBJ databases">
        <authorList>
            <person name="Kucharzyk K."/>
            <person name="Murdoch R.W."/>
            <person name="Higgins S."/>
            <person name="Loffler F."/>
        </authorList>
    </citation>
    <scope>NUCLEOTIDE SEQUENCE</scope>
</reference>
<dbReference type="PRINTS" id="PR00131">
    <property type="entry name" value="GLHYDRLASE1"/>
</dbReference>
<gene>
    <name evidence="4" type="primary">gghA_2</name>
    <name evidence="4" type="ORF">SDC9_153834</name>
</gene>
<evidence type="ECO:0000256" key="1">
    <source>
        <dbReference type="ARBA" id="ARBA00010838"/>
    </source>
</evidence>
<dbReference type="InterPro" id="IPR001360">
    <property type="entry name" value="Glyco_hydro_1"/>
</dbReference>
<dbReference type="GO" id="GO:0016052">
    <property type="term" value="P:carbohydrate catabolic process"/>
    <property type="evidence" value="ECO:0007669"/>
    <property type="project" value="TreeGrafter"/>
</dbReference>
<sequence>MGYEDYPESIGHVLRKAAESFKGNLIVTENGICTDDDTRRCAFIKEAFHSVMAAKADGVPVVGYLYWSLLDNFEWQAGYKKTFGLIAVDRKTQMRYPKGSLYELGTIAGASKE</sequence>
<dbReference type="PANTHER" id="PTHR10353">
    <property type="entry name" value="GLYCOSYL HYDROLASE"/>
    <property type="match status" value="1"/>
</dbReference>
<comment type="caution">
    <text evidence="4">The sequence shown here is derived from an EMBL/GenBank/DDBJ whole genome shotgun (WGS) entry which is preliminary data.</text>
</comment>
<dbReference type="Pfam" id="PF00232">
    <property type="entry name" value="Glyco_hydro_1"/>
    <property type="match status" value="1"/>
</dbReference>
<accession>A0A645EX04</accession>
<dbReference type="InterPro" id="IPR017853">
    <property type="entry name" value="GH"/>
</dbReference>
<dbReference type="AlphaFoldDB" id="A0A645EX04"/>
<comment type="similarity">
    <text evidence="1">Belongs to the glycosyl hydrolase 1 family.</text>
</comment>
<dbReference type="EC" id="3.2.1.74" evidence="4"/>
<proteinExistence type="inferred from homology"/>
<keyword evidence="3 4" id="KW-0326">Glycosidase</keyword>
<dbReference type="SUPFAM" id="SSF51445">
    <property type="entry name" value="(Trans)glycosidases"/>
    <property type="match status" value="1"/>
</dbReference>
<evidence type="ECO:0000313" key="4">
    <source>
        <dbReference type="EMBL" id="MPN06578.1"/>
    </source>
</evidence>
<name>A0A645EX04_9ZZZZ</name>
<organism evidence="4">
    <name type="scientific">bioreactor metagenome</name>
    <dbReference type="NCBI Taxonomy" id="1076179"/>
    <lineage>
        <taxon>unclassified sequences</taxon>
        <taxon>metagenomes</taxon>
        <taxon>ecological metagenomes</taxon>
    </lineage>
</organism>
<evidence type="ECO:0000256" key="3">
    <source>
        <dbReference type="ARBA" id="ARBA00023295"/>
    </source>
</evidence>
<dbReference type="EMBL" id="VSSQ01052502">
    <property type="protein sequence ID" value="MPN06578.1"/>
    <property type="molecule type" value="Genomic_DNA"/>
</dbReference>
<keyword evidence="2 4" id="KW-0378">Hydrolase</keyword>
<dbReference type="Gene3D" id="3.20.20.80">
    <property type="entry name" value="Glycosidases"/>
    <property type="match status" value="1"/>
</dbReference>
<evidence type="ECO:0000256" key="2">
    <source>
        <dbReference type="ARBA" id="ARBA00022801"/>
    </source>
</evidence>
<dbReference type="GO" id="GO:0005829">
    <property type="term" value="C:cytosol"/>
    <property type="evidence" value="ECO:0007669"/>
    <property type="project" value="TreeGrafter"/>
</dbReference>
<dbReference type="PANTHER" id="PTHR10353:SF36">
    <property type="entry name" value="LP05116P"/>
    <property type="match status" value="1"/>
</dbReference>
<protein>
    <submittedName>
        <fullName evidence="4">1,4-beta-D-glucan glucohydrolase</fullName>
        <ecNumber evidence="4">3.2.1.74</ecNumber>
    </submittedName>
</protein>